<comment type="caution">
    <text evidence="2">The sequence shown here is derived from an EMBL/GenBank/DDBJ whole genome shotgun (WGS) entry which is preliminary data.</text>
</comment>
<reference evidence="2 3" key="1">
    <citation type="submission" date="2023-03" db="EMBL/GenBank/DDBJ databases">
        <title>WGS of Gossypium arboreum.</title>
        <authorList>
            <person name="Yu D."/>
        </authorList>
    </citation>
    <scope>NUCLEOTIDE SEQUENCE [LARGE SCALE GENOMIC DNA]</scope>
    <source>
        <tissue evidence="2">Leaf</tissue>
    </source>
</reference>
<keyword evidence="3" id="KW-1185">Reference proteome</keyword>
<feature type="compositionally biased region" description="Basic residues" evidence="1">
    <location>
        <begin position="48"/>
        <end position="57"/>
    </location>
</feature>
<name>A0ABR0QID6_GOSAR</name>
<organism evidence="2 3">
    <name type="scientific">Gossypium arboreum</name>
    <name type="common">Tree cotton</name>
    <name type="synonym">Gossypium nanking</name>
    <dbReference type="NCBI Taxonomy" id="29729"/>
    <lineage>
        <taxon>Eukaryota</taxon>
        <taxon>Viridiplantae</taxon>
        <taxon>Streptophyta</taxon>
        <taxon>Embryophyta</taxon>
        <taxon>Tracheophyta</taxon>
        <taxon>Spermatophyta</taxon>
        <taxon>Magnoliopsida</taxon>
        <taxon>eudicotyledons</taxon>
        <taxon>Gunneridae</taxon>
        <taxon>Pentapetalae</taxon>
        <taxon>rosids</taxon>
        <taxon>malvids</taxon>
        <taxon>Malvales</taxon>
        <taxon>Malvaceae</taxon>
        <taxon>Malvoideae</taxon>
        <taxon>Gossypium</taxon>
    </lineage>
</organism>
<protein>
    <submittedName>
        <fullName evidence="2">Uncharacterized protein</fullName>
    </submittedName>
</protein>
<proteinExistence type="predicted"/>
<feature type="region of interest" description="Disordered" evidence="1">
    <location>
        <begin position="1"/>
        <end position="20"/>
    </location>
</feature>
<dbReference type="EMBL" id="JARKNE010000003">
    <property type="protein sequence ID" value="KAK5838728.1"/>
    <property type="molecule type" value="Genomic_DNA"/>
</dbReference>
<accession>A0ABR0QID6</accession>
<dbReference type="Proteomes" id="UP001358586">
    <property type="component" value="Chromosome 3"/>
</dbReference>
<evidence type="ECO:0000313" key="2">
    <source>
        <dbReference type="EMBL" id="KAK5838728.1"/>
    </source>
</evidence>
<evidence type="ECO:0000256" key="1">
    <source>
        <dbReference type="SAM" id="MobiDB-lite"/>
    </source>
</evidence>
<feature type="region of interest" description="Disordered" evidence="1">
    <location>
        <begin position="32"/>
        <end position="57"/>
    </location>
</feature>
<gene>
    <name evidence="2" type="ORF">PVK06_007465</name>
</gene>
<sequence>MILSNSRANSPIGDAGLSSHLNLHDMDVSSILKRTRGKEVTTTSSKKLAAKKTRKRIRGKRALRSQVAVIALY</sequence>
<evidence type="ECO:0000313" key="3">
    <source>
        <dbReference type="Proteomes" id="UP001358586"/>
    </source>
</evidence>